<accession>A0A944QU81</accession>
<dbReference type="PANTHER" id="PTHR13343">
    <property type="entry name" value="CREG1 PROTEIN"/>
    <property type="match status" value="1"/>
</dbReference>
<organism evidence="2 3">
    <name type="scientific">Candidatus Thiodiazotropha taylori</name>
    <dbReference type="NCBI Taxonomy" id="2792791"/>
    <lineage>
        <taxon>Bacteria</taxon>
        <taxon>Pseudomonadati</taxon>
        <taxon>Pseudomonadota</taxon>
        <taxon>Gammaproteobacteria</taxon>
        <taxon>Chromatiales</taxon>
        <taxon>Sedimenticolaceae</taxon>
        <taxon>Candidatus Thiodiazotropha</taxon>
    </lineage>
</organism>
<dbReference type="Gene3D" id="2.30.110.10">
    <property type="entry name" value="Electron Transport, Fmn-binding Protein, Chain A"/>
    <property type="match status" value="1"/>
</dbReference>
<sequence length="241" mass="27053">MNNESSTEELLQEIQRLWSSSYHGILSTHSLKFPGYPFGSLLPFCRDTKGNLLLLISHLAQHTRNLESNPSCSLTLIEQGSGDVQQLARLTCLSQVEAVNSTASAERYFRYYPETRRYKKELNFRFYRLQIAHFYFIGGFGSARWIDPSRIPLPTPFSTADEAEILFQLNAHDRDLLNQLLSGVGKPGNSPAEAVGADPSGLDIRVGADLKRLQFSNSLDNKRAFLQRVAEISKQSSPDIT</sequence>
<evidence type="ECO:0000313" key="3">
    <source>
        <dbReference type="Proteomes" id="UP000770889"/>
    </source>
</evidence>
<dbReference type="InterPro" id="IPR037119">
    <property type="entry name" value="Haem_oxidase_HugZ-like_sf"/>
</dbReference>
<dbReference type="Pfam" id="PF13883">
    <property type="entry name" value="CREG_beta-barrel"/>
    <property type="match status" value="1"/>
</dbReference>
<dbReference type="AlphaFoldDB" id="A0A944QU81"/>
<evidence type="ECO:0000259" key="1">
    <source>
        <dbReference type="Pfam" id="PF13883"/>
    </source>
</evidence>
<feature type="domain" description="CREG-like beta-barrel" evidence="1">
    <location>
        <begin position="17"/>
        <end position="149"/>
    </location>
</feature>
<name>A0A944QU81_9GAMM</name>
<dbReference type="Gene3D" id="3.20.180.10">
    <property type="entry name" value="PNP-oxidase-like"/>
    <property type="match status" value="1"/>
</dbReference>
<dbReference type="SUPFAM" id="SSF50475">
    <property type="entry name" value="FMN-binding split barrel"/>
    <property type="match status" value="1"/>
</dbReference>
<dbReference type="InterPro" id="IPR012349">
    <property type="entry name" value="Split_barrel_FMN-bd"/>
</dbReference>
<gene>
    <name evidence="2" type="ORF">KME65_12935</name>
</gene>
<dbReference type="GO" id="GO:0005737">
    <property type="term" value="C:cytoplasm"/>
    <property type="evidence" value="ECO:0007669"/>
    <property type="project" value="UniProtKB-ARBA"/>
</dbReference>
<dbReference type="PANTHER" id="PTHR13343:SF17">
    <property type="entry name" value="CELLULAR REPRESSOR OF E1A-STIMULATED GENES, ISOFORM A"/>
    <property type="match status" value="1"/>
</dbReference>
<proteinExistence type="predicted"/>
<protein>
    <submittedName>
        <fullName evidence="2">Pyridoxamine 5'-phosphate oxidase family protein</fullName>
    </submittedName>
</protein>
<reference evidence="2 3" key="1">
    <citation type="submission" date="2021-05" db="EMBL/GenBank/DDBJ databases">
        <title>Genetic and Functional Diversity in Clade A Lucinid endosymbionts from the Bahamas.</title>
        <authorList>
            <person name="Giani N.M."/>
            <person name="Engel A.S."/>
            <person name="Campbell B.J."/>
        </authorList>
    </citation>
    <scope>NUCLEOTIDE SEQUENCE [LARGE SCALE GENOMIC DNA]</scope>
    <source>
        <strain evidence="2">LUC16012Gg_MoonRockCtena</strain>
    </source>
</reference>
<evidence type="ECO:0000313" key="2">
    <source>
        <dbReference type="EMBL" id="MBT2989852.1"/>
    </source>
</evidence>
<dbReference type="EMBL" id="JAHHGM010000011">
    <property type="protein sequence ID" value="MBT2989852.1"/>
    <property type="molecule type" value="Genomic_DNA"/>
</dbReference>
<comment type="caution">
    <text evidence="2">The sequence shown here is derived from an EMBL/GenBank/DDBJ whole genome shotgun (WGS) entry which is preliminary data.</text>
</comment>
<dbReference type="InterPro" id="IPR055343">
    <property type="entry name" value="CREG_beta-barrel"/>
</dbReference>
<dbReference type="Proteomes" id="UP000770889">
    <property type="component" value="Unassembled WGS sequence"/>
</dbReference>